<proteinExistence type="predicted"/>
<dbReference type="AlphaFoldDB" id="A0A4C1ZYG7"/>
<evidence type="ECO:0000256" key="1">
    <source>
        <dbReference type="SAM" id="MobiDB-lite"/>
    </source>
</evidence>
<sequence length="110" mass="11747">LTYVAPQSPPAGSRADVCASRRAARVCGSTAPRPANPAPFLSPLPRDRPACRAVVIHRIFCGAAGAFDNDRSTRGYRNGAKPSALTEAVDLTSCRSSRRTAHHRPPLTLR</sequence>
<gene>
    <name evidence="2" type="ORF">EVAR_98258_1</name>
</gene>
<comment type="caution">
    <text evidence="2">The sequence shown here is derived from an EMBL/GenBank/DDBJ whole genome shotgun (WGS) entry which is preliminary data.</text>
</comment>
<keyword evidence="3" id="KW-1185">Reference proteome</keyword>
<reference evidence="2 3" key="1">
    <citation type="journal article" date="2019" name="Commun. Biol.">
        <title>The bagworm genome reveals a unique fibroin gene that provides high tensile strength.</title>
        <authorList>
            <person name="Kono N."/>
            <person name="Nakamura H."/>
            <person name="Ohtoshi R."/>
            <person name="Tomita M."/>
            <person name="Numata K."/>
            <person name="Arakawa K."/>
        </authorList>
    </citation>
    <scope>NUCLEOTIDE SEQUENCE [LARGE SCALE GENOMIC DNA]</scope>
</reference>
<evidence type="ECO:0000313" key="2">
    <source>
        <dbReference type="EMBL" id="GBP93506.1"/>
    </source>
</evidence>
<accession>A0A4C1ZYG7</accession>
<evidence type="ECO:0000313" key="3">
    <source>
        <dbReference type="Proteomes" id="UP000299102"/>
    </source>
</evidence>
<dbReference type="Proteomes" id="UP000299102">
    <property type="component" value="Unassembled WGS sequence"/>
</dbReference>
<feature type="region of interest" description="Disordered" evidence="1">
    <location>
        <begin position="89"/>
        <end position="110"/>
    </location>
</feature>
<feature type="non-terminal residue" evidence="2">
    <location>
        <position position="1"/>
    </location>
</feature>
<name>A0A4C1ZYG7_EUMVA</name>
<feature type="compositionally biased region" description="Basic residues" evidence="1">
    <location>
        <begin position="96"/>
        <end position="110"/>
    </location>
</feature>
<protein>
    <submittedName>
        <fullName evidence="2">Uncharacterized protein</fullName>
    </submittedName>
</protein>
<dbReference type="EMBL" id="BGZK01002387">
    <property type="protein sequence ID" value="GBP93506.1"/>
    <property type="molecule type" value="Genomic_DNA"/>
</dbReference>
<organism evidence="2 3">
    <name type="scientific">Eumeta variegata</name>
    <name type="common">Bagworm moth</name>
    <name type="synonym">Eumeta japonica</name>
    <dbReference type="NCBI Taxonomy" id="151549"/>
    <lineage>
        <taxon>Eukaryota</taxon>
        <taxon>Metazoa</taxon>
        <taxon>Ecdysozoa</taxon>
        <taxon>Arthropoda</taxon>
        <taxon>Hexapoda</taxon>
        <taxon>Insecta</taxon>
        <taxon>Pterygota</taxon>
        <taxon>Neoptera</taxon>
        <taxon>Endopterygota</taxon>
        <taxon>Lepidoptera</taxon>
        <taxon>Glossata</taxon>
        <taxon>Ditrysia</taxon>
        <taxon>Tineoidea</taxon>
        <taxon>Psychidae</taxon>
        <taxon>Oiketicinae</taxon>
        <taxon>Eumeta</taxon>
    </lineage>
</organism>